<sequence length="56" mass="6796">MLYPYSYEYIKYLNDENSYGMTYDQWKNKNNHDDSDKCNRCGNGKDFCNICPKCKY</sequence>
<dbReference type="EMBL" id="JAUSTW010000005">
    <property type="protein sequence ID" value="MDQ0200184.1"/>
    <property type="molecule type" value="Genomic_DNA"/>
</dbReference>
<accession>A0ABT9XXE9</accession>
<evidence type="ECO:0000313" key="2">
    <source>
        <dbReference type="Proteomes" id="UP001224122"/>
    </source>
</evidence>
<reference evidence="1 2" key="1">
    <citation type="submission" date="2023-07" db="EMBL/GenBank/DDBJ databases">
        <title>Genomic Encyclopedia of Type Strains, Phase IV (KMG-IV): sequencing the most valuable type-strain genomes for metagenomic binning, comparative biology and taxonomic classification.</title>
        <authorList>
            <person name="Goeker M."/>
        </authorList>
    </citation>
    <scope>NUCLEOTIDE SEQUENCE [LARGE SCALE GENOMIC DNA]</scope>
    <source>
        <strain evidence="1 2">DSM 27594</strain>
    </source>
</reference>
<comment type="caution">
    <text evidence="1">The sequence shown here is derived from an EMBL/GenBank/DDBJ whole genome shotgun (WGS) entry which is preliminary data.</text>
</comment>
<proteinExistence type="predicted"/>
<organism evidence="1 2">
    <name type="scientific">Neobacillus ginsengisoli</name>
    <dbReference type="NCBI Taxonomy" id="904295"/>
    <lineage>
        <taxon>Bacteria</taxon>
        <taxon>Bacillati</taxon>
        <taxon>Bacillota</taxon>
        <taxon>Bacilli</taxon>
        <taxon>Bacillales</taxon>
        <taxon>Bacillaceae</taxon>
        <taxon>Neobacillus</taxon>
    </lineage>
</organism>
<name>A0ABT9XXE9_9BACI</name>
<evidence type="ECO:0000313" key="1">
    <source>
        <dbReference type="EMBL" id="MDQ0200184.1"/>
    </source>
</evidence>
<protein>
    <submittedName>
        <fullName evidence="1">Uncharacterized protein</fullName>
    </submittedName>
</protein>
<keyword evidence="2" id="KW-1185">Reference proteome</keyword>
<dbReference type="Proteomes" id="UP001224122">
    <property type="component" value="Unassembled WGS sequence"/>
</dbReference>
<gene>
    <name evidence="1" type="ORF">J2S10_003367</name>
</gene>